<evidence type="ECO:0000256" key="1">
    <source>
        <dbReference type="SAM" id="Phobius"/>
    </source>
</evidence>
<sequence length="318" mass="36082">MKRENGLKVRTQVTKFSHGINGEGCGKQGTFNRMAIQEAWREIGWVKDRRGVEDYRPGYPRFSALVAAHNSFLICRRFSNLRTRLLLLKQDKLSMLEQQLEDIDANERAPLFLGSSRDDRNEERSSTISDIDNALADYDNFVERNRRMLESEVAKPRDIRSLQNWVNGNGCLSWEETEYLNHCNDLRSIVPLEDSATVRFEAWVEDSVVRLLMKLQSRSHPNLSRDPHVFIFPTQHISKVARILIVLLIIVLLSVPIIICHSISSSSARVSVIVLSLVVFLAILSGLVTKRTNELFLAGVTYTTVLVVFVSSTNPGAN</sequence>
<evidence type="ECO:0000313" key="3">
    <source>
        <dbReference type="EMBL" id="KAF2176027.1"/>
    </source>
</evidence>
<keyword evidence="1" id="KW-0472">Membrane</keyword>
<feature type="transmembrane region" description="Helical" evidence="1">
    <location>
        <begin position="270"/>
        <end position="288"/>
    </location>
</feature>
<keyword evidence="1" id="KW-0812">Transmembrane</keyword>
<keyword evidence="1" id="KW-1133">Transmembrane helix</keyword>
<name>A0A6A6D9C6_9PEZI</name>
<organism evidence="3 4">
    <name type="scientific">Zopfia rhizophila CBS 207.26</name>
    <dbReference type="NCBI Taxonomy" id="1314779"/>
    <lineage>
        <taxon>Eukaryota</taxon>
        <taxon>Fungi</taxon>
        <taxon>Dikarya</taxon>
        <taxon>Ascomycota</taxon>
        <taxon>Pezizomycotina</taxon>
        <taxon>Dothideomycetes</taxon>
        <taxon>Dothideomycetes incertae sedis</taxon>
        <taxon>Zopfiaceae</taxon>
        <taxon>Zopfia</taxon>
    </lineage>
</organism>
<reference evidence="3" key="1">
    <citation type="journal article" date="2020" name="Stud. Mycol.">
        <title>101 Dothideomycetes genomes: a test case for predicting lifestyles and emergence of pathogens.</title>
        <authorList>
            <person name="Haridas S."/>
            <person name="Albert R."/>
            <person name="Binder M."/>
            <person name="Bloem J."/>
            <person name="Labutti K."/>
            <person name="Salamov A."/>
            <person name="Andreopoulos B."/>
            <person name="Baker S."/>
            <person name="Barry K."/>
            <person name="Bills G."/>
            <person name="Bluhm B."/>
            <person name="Cannon C."/>
            <person name="Castanera R."/>
            <person name="Culley D."/>
            <person name="Daum C."/>
            <person name="Ezra D."/>
            <person name="Gonzalez J."/>
            <person name="Henrissat B."/>
            <person name="Kuo A."/>
            <person name="Liang C."/>
            <person name="Lipzen A."/>
            <person name="Lutzoni F."/>
            <person name="Magnuson J."/>
            <person name="Mondo S."/>
            <person name="Nolan M."/>
            <person name="Ohm R."/>
            <person name="Pangilinan J."/>
            <person name="Park H.-J."/>
            <person name="Ramirez L."/>
            <person name="Alfaro M."/>
            <person name="Sun H."/>
            <person name="Tritt A."/>
            <person name="Yoshinaga Y."/>
            <person name="Zwiers L.-H."/>
            <person name="Turgeon B."/>
            <person name="Goodwin S."/>
            <person name="Spatafora J."/>
            <person name="Crous P."/>
            <person name="Grigoriev I."/>
        </authorList>
    </citation>
    <scope>NUCLEOTIDE SEQUENCE</scope>
    <source>
        <strain evidence="3">CBS 207.26</strain>
    </source>
</reference>
<accession>A0A6A6D9C6</accession>
<protein>
    <recommendedName>
        <fullName evidence="2">DUF6594 domain-containing protein</fullName>
    </recommendedName>
</protein>
<dbReference type="PANTHER" id="PTHR34502:SF3">
    <property type="entry name" value="DUF6594 DOMAIN-CONTAINING PROTEIN"/>
    <property type="match status" value="1"/>
</dbReference>
<dbReference type="OrthoDB" id="5341582at2759"/>
<feature type="transmembrane region" description="Helical" evidence="1">
    <location>
        <begin position="243"/>
        <end position="264"/>
    </location>
</feature>
<feature type="transmembrane region" description="Helical" evidence="1">
    <location>
        <begin position="295"/>
        <end position="312"/>
    </location>
</feature>
<dbReference type="InterPro" id="IPR046529">
    <property type="entry name" value="DUF6594"/>
</dbReference>
<dbReference type="AlphaFoldDB" id="A0A6A6D9C6"/>
<feature type="domain" description="DUF6594" evidence="2">
    <location>
        <begin position="59"/>
        <end position="307"/>
    </location>
</feature>
<proteinExistence type="predicted"/>
<dbReference type="Pfam" id="PF20237">
    <property type="entry name" value="DUF6594"/>
    <property type="match status" value="1"/>
</dbReference>
<gene>
    <name evidence="3" type="ORF">K469DRAFT_743122</name>
</gene>
<keyword evidence="4" id="KW-1185">Reference proteome</keyword>
<evidence type="ECO:0000259" key="2">
    <source>
        <dbReference type="Pfam" id="PF20237"/>
    </source>
</evidence>
<dbReference type="Proteomes" id="UP000800200">
    <property type="component" value="Unassembled WGS sequence"/>
</dbReference>
<dbReference type="PANTHER" id="PTHR34502">
    <property type="entry name" value="DUF6594 DOMAIN-CONTAINING PROTEIN-RELATED"/>
    <property type="match status" value="1"/>
</dbReference>
<evidence type="ECO:0000313" key="4">
    <source>
        <dbReference type="Proteomes" id="UP000800200"/>
    </source>
</evidence>
<dbReference type="EMBL" id="ML994717">
    <property type="protein sequence ID" value="KAF2176027.1"/>
    <property type="molecule type" value="Genomic_DNA"/>
</dbReference>